<dbReference type="EMBL" id="PSKQ01000027">
    <property type="protein sequence ID" value="MBE8723158.1"/>
    <property type="molecule type" value="Genomic_DNA"/>
</dbReference>
<evidence type="ECO:0000313" key="2">
    <source>
        <dbReference type="EMBL" id="MBE8723158.1"/>
    </source>
</evidence>
<reference evidence="2 3" key="1">
    <citation type="submission" date="2018-02" db="EMBL/GenBank/DDBJ databases">
        <title>Sphingobacterium KA21.</title>
        <authorList>
            <person name="Vasarhelyi B.M."/>
            <person name="Deshmukh S."/>
            <person name="Balint B."/>
            <person name="Kukolya J."/>
        </authorList>
    </citation>
    <scope>NUCLEOTIDE SEQUENCE [LARGE SCALE GENOMIC DNA]</scope>
    <source>
        <strain evidence="2 3">Ka21</strain>
    </source>
</reference>
<dbReference type="RefSeq" id="WP_196941307.1">
    <property type="nucleotide sequence ID" value="NZ_MU158693.1"/>
</dbReference>
<accession>A0ABR9TCS0</accession>
<dbReference type="InterPro" id="IPR035965">
    <property type="entry name" value="PAS-like_dom_sf"/>
</dbReference>
<proteinExistence type="predicted"/>
<organism evidence="2 3">
    <name type="scientific">Sphingobacterium pedocola</name>
    <dbReference type="NCBI Taxonomy" id="2082722"/>
    <lineage>
        <taxon>Bacteria</taxon>
        <taxon>Pseudomonadati</taxon>
        <taxon>Bacteroidota</taxon>
        <taxon>Sphingobacteriia</taxon>
        <taxon>Sphingobacteriales</taxon>
        <taxon>Sphingobacteriaceae</taxon>
        <taxon>Sphingobacterium</taxon>
    </lineage>
</organism>
<feature type="domain" description="PAS" evidence="1">
    <location>
        <begin position="1"/>
        <end position="33"/>
    </location>
</feature>
<sequence length="55" mass="6128">MGILESINPAASELFSYESVEVIGNNISMLMPERRRWPVGRENDRGRGAAALRLP</sequence>
<protein>
    <recommendedName>
        <fullName evidence="1">PAS domain-containing protein</fullName>
    </recommendedName>
</protein>
<dbReference type="InterPro" id="IPR000014">
    <property type="entry name" value="PAS"/>
</dbReference>
<dbReference type="PROSITE" id="PS50112">
    <property type="entry name" value="PAS"/>
    <property type="match status" value="1"/>
</dbReference>
<gene>
    <name evidence="2" type="ORF">C4F40_20765</name>
</gene>
<evidence type="ECO:0000259" key="1">
    <source>
        <dbReference type="PROSITE" id="PS50112"/>
    </source>
</evidence>
<comment type="caution">
    <text evidence="2">The sequence shown here is derived from an EMBL/GenBank/DDBJ whole genome shotgun (WGS) entry which is preliminary data.</text>
</comment>
<dbReference type="Gene3D" id="3.30.450.20">
    <property type="entry name" value="PAS domain"/>
    <property type="match status" value="1"/>
</dbReference>
<dbReference type="Proteomes" id="UP000618319">
    <property type="component" value="Unassembled WGS sequence"/>
</dbReference>
<name>A0ABR9TCS0_9SPHI</name>
<keyword evidence="3" id="KW-1185">Reference proteome</keyword>
<evidence type="ECO:0000313" key="3">
    <source>
        <dbReference type="Proteomes" id="UP000618319"/>
    </source>
</evidence>
<dbReference type="SUPFAM" id="SSF55785">
    <property type="entry name" value="PYP-like sensor domain (PAS domain)"/>
    <property type="match status" value="1"/>
</dbReference>